<evidence type="ECO:0000256" key="12">
    <source>
        <dbReference type="ARBA" id="ARBA00023242"/>
    </source>
</evidence>
<evidence type="ECO:0000256" key="17">
    <source>
        <dbReference type="SAM" id="Coils"/>
    </source>
</evidence>
<dbReference type="InterPro" id="IPR036875">
    <property type="entry name" value="Znf_CCHC_sf"/>
</dbReference>
<dbReference type="Proteomes" id="UP000624404">
    <property type="component" value="Unassembled WGS sequence"/>
</dbReference>
<feature type="region of interest" description="Disordered" evidence="18">
    <location>
        <begin position="1"/>
        <end position="82"/>
    </location>
</feature>
<evidence type="ECO:0000256" key="4">
    <source>
        <dbReference type="ARBA" id="ARBA00022664"/>
    </source>
</evidence>
<dbReference type="EMBL" id="CAJHIA010000009">
    <property type="protein sequence ID" value="CAD6442823.1"/>
    <property type="molecule type" value="Genomic_DNA"/>
</dbReference>
<dbReference type="PROSITE" id="PS50084">
    <property type="entry name" value="KH_TYPE_1"/>
    <property type="match status" value="1"/>
</dbReference>
<feature type="region of interest" description="Disordered" evidence="18">
    <location>
        <begin position="394"/>
        <end position="579"/>
    </location>
</feature>
<keyword evidence="6 16" id="KW-0747">Spliceosome</keyword>
<dbReference type="SMART" id="SM00343">
    <property type="entry name" value="ZnF_C2HC"/>
    <property type="match status" value="2"/>
</dbReference>
<dbReference type="InterPro" id="IPR047086">
    <property type="entry name" value="SF1-HH_sf"/>
</dbReference>
<comment type="similarity">
    <text evidence="2 16">Belongs to the BBP/SF1 family.</text>
</comment>
<dbReference type="GO" id="GO:0008270">
    <property type="term" value="F:zinc ion binding"/>
    <property type="evidence" value="ECO:0007669"/>
    <property type="project" value="UniProtKB-UniRule"/>
</dbReference>
<proteinExistence type="inferred from homology"/>
<evidence type="ECO:0000256" key="6">
    <source>
        <dbReference type="ARBA" id="ARBA00022728"/>
    </source>
</evidence>
<dbReference type="InterPro" id="IPR032570">
    <property type="entry name" value="SF1-HH"/>
</dbReference>
<dbReference type="FunFam" id="3.30.1370.10:FF:000024">
    <property type="entry name" value="Branchpoint-bridging protein-like protein"/>
    <property type="match status" value="1"/>
</dbReference>
<keyword evidence="17" id="KW-0175">Coiled coil</keyword>
<evidence type="ECO:0000256" key="2">
    <source>
        <dbReference type="ARBA" id="ARBA00010382"/>
    </source>
</evidence>
<evidence type="ECO:0000256" key="14">
    <source>
        <dbReference type="PROSITE-ProRule" id="PRU00047"/>
    </source>
</evidence>
<keyword evidence="8 14" id="KW-0863">Zinc-finger</keyword>
<feature type="domain" description="CCHC-type" evidence="19">
    <location>
        <begin position="336"/>
        <end position="351"/>
    </location>
</feature>
<dbReference type="FunFam" id="4.10.60.10:FF:000030">
    <property type="entry name" value="Branchpoint-bridging protein"/>
    <property type="match status" value="1"/>
</dbReference>
<keyword evidence="9 16" id="KW-0862">Zinc</keyword>
<evidence type="ECO:0000256" key="15">
    <source>
        <dbReference type="PROSITE-ProRule" id="PRU00117"/>
    </source>
</evidence>
<dbReference type="PROSITE" id="PS50158">
    <property type="entry name" value="ZF_CCHC"/>
    <property type="match status" value="2"/>
</dbReference>
<reference evidence="20" key="1">
    <citation type="submission" date="2020-10" db="EMBL/GenBank/DDBJ databases">
        <authorList>
            <person name="Kusch S."/>
        </authorList>
    </citation>
    <scope>NUCLEOTIDE SEQUENCE</scope>
    <source>
        <strain evidence="20">SwB9</strain>
    </source>
</reference>
<dbReference type="GO" id="GO:0000398">
    <property type="term" value="P:mRNA splicing, via spliceosome"/>
    <property type="evidence" value="ECO:0007669"/>
    <property type="project" value="UniProtKB-UniRule"/>
</dbReference>
<dbReference type="SUPFAM" id="SSF54791">
    <property type="entry name" value="Eukaryotic type KH-domain (KH-domain type I)"/>
    <property type="match status" value="1"/>
</dbReference>
<evidence type="ECO:0000256" key="5">
    <source>
        <dbReference type="ARBA" id="ARBA00022723"/>
    </source>
</evidence>
<keyword evidence="12 16" id="KW-0539">Nucleus</keyword>
<evidence type="ECO:0000256" key="1">
    <source>
        <dbReference type="ARBA" id="ARBA00004123"/>
    </source>
</evidence>
<evidence type="ECO:0000256" key="10">
    <source>
        <dbReference type="ARBA" id="ARBA00022884"/>
    </source>
</evidence>
<dbReference type="CDD" id="cd02395">
    <property type="entry name" value="KH-I_BBP"/>
    <property type="match status" value="1"/>
</dbReference>
<evidence type="ECO:0000256" key="7">
    <source>
        <dbReference type="ARBA" id="ARBA00022737"/>
    </source>
</evidence>
<feature type="compositionally biased region" description="Basic and acidic residues" evidence="18">
    <location>
        <begin position="442"/>
        <end position="458"/>
    </location>
</feature>
<comment type="caution">
    <text evidence="20">The sequence shown here is derived from an EMBL/GenBank/DDBJ whole genome shotgun (WGS) entry which is preliminary data.</text>
</comment>
<dbReference type="AlphaFoldDB" id="A0A8H2VRC5"/>
<sequence>MAWRQQGSTGSNNIPLGNRRRFPGDGGATQEEGYSPAQSSNNHHDSGIKRGRSPTVKTEEVGGDGSRRRKKRNRWGDATENKAAGLMGLPTAIMANMTSEQLEAYTLHFRIDEITQKLRIDDVVPADGDRSPSPAPQYDNFGRRVNTREYRYRKRLEDERHKLIDKAMKVIPNYHPPQDYRRPTKTQEKVYVPVNDYPEINFIGLLIGPRGNTLKKMETESQAKIAIRGKGSVKEGKGRSDAAHTSNQEEDLHCLIMADTEEKVEKAKKLIHNIIETAASIPEGQNELKRNQLRELAALNGTLRDDENQACQNCGEIGHRKYDCPQQRNFTANIICRVCGNAGHMARDCPDRPRGANWRNDGPPGANAVPGQGRIGAGDAVDREYEQLMQELSGGAPATTDAPRRIESGPSGYDQGPPKDQEDVKPWQRGPSNAPAPWQKGNDARDTRDTRDSRDGRDSGPAPWARRGGDDRDRGSYQNGYNAAPSAPWAKQSQPPSIPTGPSAYPAQNAFAPGYGSYPTQQPPMGAPPGLNINALLQQYGNSSLPPPPPLDSQPPPPPPTHQPPPPPTHQPPPPPPGN</sequence>
<evidence type="ECO:0000256" key="8">
    <source>
        <dbReference type="ARBA" id="ARBA00022771"/>
    </source>
</evidence>
<keyword evidence="4 16" id="KW-0507">mRNA processing</keyword>
<dbReference type="InterPro" id="IPR036612">
    <property type="entry name" value="KH_dom_type_1_sf"/>
</dbReference>
<name>A0A8H2VRC5_9HELO</name>
<dbReference type="GO" id="GO:0048024">
    <property type="term" value="P:regulation of mRNA splicing, via spliceosome"/>
    <property type="evidence" value="ECO:0007669"/>
    <property type="project" value="TreeGrafter"/>
</dbReference>
<dbReference type="GO" id="GO:0000243">
    <property type="term" value="C:commitment complex"/>
    <property type="evidence" value="ECO:0007669"/>
    <property type="project" value="UniProtKB-ARBA"/>
</dbReference>
<protein>
    <recommendedName>
        <fullName evidence="3 16">Branchpoint-bridging protein</fullName>
    </recommendedName>
</protein>
<evidence type="ECO:0000256" key="3">
    <source>
        <dbReference type="ARBA" id="ARBA00017984"/>
    </source>
</evidence>
<accession>A0A8H2VRC5</accession>
<feature type="compositionally biased region" description="Pro residues" evidence="18">
    <location>
        <begin position="545"/>
        <end position="579"/>
    </location>
</feature>
<feature type="compositionally biased region" description="Polar residues" evidence="18">
    <location>
        <begin position="1"/>
        <end position="15"/>
    </location>
</feature>
<gene>
    <name evidence="20" type="ORF">SCLTRI_LOCUS2615</name>
</gene>
<dbReference type="InterPro" id="IPR001878">
    <property type="entry name" value="Znf_CCHC"/>
</dbReference>
<dbReference type="InterPro" id="IPR045071">
    <property type="entry name" value="BBP-like"/>
</dbReference>
<evidence type="ECO:0000256" key="13">
    <source>
        <dbReference type="ARBA" id="ARBA00053279"/>
    </source>
</evidence>
<dbReference type="InterPro" id="IPR055256">
    <property type="entry name" value="KH_1_KHDC4/BBP-like"/>
</dbReference>
<dbReference type="InterPro" id="IPR004087">
    <property type="entry name" value="KH_dom"/>
</dbReference>
<dbReference type="Gene3D" id="3.30.1370.10">
    <property type="entry name" value="K Homology domain, type 1"/>
    <property type="match status" value="1"/>
</dbReference>
<dbReference type="PANTHER" id="PTHR11208">
    <property type="entry name" value="RNA-BINDING PROTEIN RELATED"/>
    <property type="match status" value="1"/>
</dbReference>
<evidence type="ECO:0000313" key="21">
    <source>
        <dbReference type="Proteomes" id="UP000624404"/>
    </source>
</evidence>
<keyword evidence="5 16" id="KW-0479">Metal-binding</keyword>
<dbReference type="Pfam" id="PF22675">
    <property type="entry name" value="KH-I_KHDC4-BBP"/>
    <property type="match status" value="1"/>
</dbReference>
<evidence type="ECO:0000256" key="16">
    <source>
        <dbReference type="RuleBase" id="RU367126"/>
    </source>
</evidence>
<feature type="domain" description="CCHC-type" evidence="19">
    <location>
        <begin position="311"/>
        <end position="326"/>
    </location>
</feature>
<evidence type="ECO:0000259" key="19">
    <source>
        <dbReference type="PROSITE" id="PS50158"/>
    </source>
</evidence>
<dbReference type="OrthoDB" id="6777263at2759"/>
<comment type="subcellular location">
    <subcellularLocation>
        <location evidence="1 16">Nucleus</location>
    </subcellularLocation>
</comment>
<dbReference type="PANTHER" id="PTHR11208:SF45">
    <property type="entry name" value="SPLICING FACTOR 1"/>
    <property type="match status" value="1"/>
</dbReference>
<evidence type="ECO:0000256" key="18">
    <source>
        <dbReference type="SAM" id="MobiDB-lite"/>
    </source>
</evidence>
<keyword evidence="10 15" id="KW-0694">RNA-binding</keyword>
<dbReference type="GO" id="GO:0005829">
    <property type="term" value="C:cytosol"/>
    <property type="evidence" value="ECO:0007669"/>
    <property type="project" value="UniProtKB-ARBA"/>
</dbReference>
<keyword evidence="11 16" id="KW-0508">mRNA splicing</keyword>
<dbReference type="Gene3D" id="6.10.140.1790">
    <property type="match status" value="1"/>
</dbReference>
<feature type="coiled-coil region" evidence="17">
    <location>
        <begin position="257"/>
        <end position="309"/>
    </location>
</feature>
<dbReference type="GO" id="GO:0045131">
    <property type="term" value="F:pre-mRNA branch point binding"/>
    <property type="evidence" value="ECO:0007669"/>
    <property type="project" value="UniProtKB-UniRule"/>
</dbReference>
<comment type="function">
    <text evidence="13 16">Necessary for the splicing of pre-mRNA. Has a role in the recognition of the branch site (5'-UACUAAC-3'), the pyrimidine tract and the 3'-splice site at the 3'-end of introns.</text>
</comment>
<evidence type="ECO:0000313" key="20">
    <source>
        <dbReference type="EMBL" id="CAD6442823.1"/>
    </source>
</evidence>
<organism evidence="20 21">
    <name type="scientific">Sclerotinia trifoliorum</name>
    <dbReference type="NCBI Taxonomy" id="28548"/>
    <lineage>
        <taxon>Eukaryota</taxon>
        <taxon>Fungi</taxon>
        <taxon>Dikarya</taxon>
        <taxon>Ascomycota</taxon>
        <taxon>Pezizomycotina</taxon>
        <taxon>Leotiomycetes</taxon>
        <taxon>Helotiales</taxon>
        <taxon>Sclerotiniaceae</taxon>
        <taxon>Sclerotinia</taxon>
    </lineage>
</organism>
<dbReference type="GO" id="GO:0003729">
    <property type="term" value="F:mRNA binding"/>
    <property type="evidence" value="ECO:0007669"/>
    <property type="project" value="TreeGrafter"/>
</dbReference>
<dbReference type="Gene3D" id="4.10.60.10">
    <property type="entry name" value="Zinc finger, CCHC-type"/>
    <property type="match status" value="1"/>
</dbReference>
<dbReference type="Pfam" id="PF00098">
    <property type="entry name" value="zf-CCHC"/>
    <property type="match status" value="2"/>
</dbReference>
<dbReference type="SUPFAM" id="SSF57756">
    <property type="entry name" value="Retrovirus zinc finger-like domains"/>
    <property type="match status" value="1"/>
</dbReference>
<feature type="region of interest" description="Disordered" evidence="18">
    <location>
        <begin position="353"/>
        <end position="376"/>
    </location>
</feature>
<keyword evidence="7" id="KW-0677">Repeat</keyword>
<dbReference type="Pfam" id="PF16275">
    <property type="entry name" value="SF1-HH"/>
    <property type="match status" value="1"/>
</dbReference>
<keyword evidence="21" id="KW-1185">Reference proteome</keyword>
<evidence type="ECO:0000256" key="9">
    <source>
        <dbReference type="ARBA" id="ARBA00022833"/>
    </source>
</evidence>
<evidence type="ECO:0000256" key="11">
    <source>
        <dbReference type="ARBA" id="ARBA00023187"/>
    </source>
</evidence>
<dbReference type="SMART" id="SM00322">
    <property type="entry name" value="KH"/>
    <property type="match status" value="1"/>
</dbReference>
<feature type="compositionally biased region" description="Basic and acidic residues" evidence="18">
    <location>
        <begin position="417"/>
        <end position="426"/>
    </location>
</feature>